<reference evidence="7" key="1">
    <citation type="submission" date="2013-11" db="EMBL/GenBank/DDBJ databases">
        <title>Symbiont-containing voluminous jelly as an extraordinary maternal gift for overwintering insect nymphs.</title>
        <authorList>
            <person name="Kaiwa N."/>
            <person name="Hosokawa T."/>
            <person name="Nikoh N."/>
            <person name="Meng X.Y."/>
            <person name="Tanahashi M."/>
            <person name="Moriyama M."/>
            <person name="Maeda T."/>
            <person name="Yamaguchi K."/>
            <person name="Shigenobu S."/>
            <person name="Ito M."/>
            <person name="Fukatsu T."/>
        </authorList>
    </citation>
    <scope>NUCLEOTIDE SEQUENCE [LARGE SCALE GENOMIC DNA]</scope>
    <source>
        <strain evidence="7">UwTKB</strain>
    </source>
</reference>
<dbReference type="InterPro" id="IPR036059">
    <property type="entry name" value="TldD/PmbA_sf"/>
</dbReference>
<evidence type="ECO:0000313" key="6">
    <source>
        <dbReference type="EMBL" id="BAP58306.1"/>
    </source>
</evidence>
<dbReference type="GO" id="GO:0006508">
    <property type="term" value="P:proteolysis"/>
    <property type="evidence" value="ECO:0007669"/>
    <property type="project" value="InterPro"/>
</dbReference>
<evidence type="ECO:0000259" key="4">
    <source>
        <dbReference type="Pfam" id="PF19289"/>
    </source>
</evidence>
<dbReference type="Gene3D" id="3.30.2290.10">
    <property type="entry name" value="PmbA/TldD superfamily"/>
    <property type="match status" value="1"/>
</dbReference>
<dbReference type="Pfam" id="PF19290">
    <property type="entry name" value="PmbA_TldD_2nd"/>
    <property type="match status" value="1"/>
</dbReference>
<gene>
    <name evidence="6" type="primary">pmbA</name>
    <name evidence="6" type="ORF">TGUWTKB_0460</name>
</gene>
<organism evidence="6 7">
    <name type="scientific">Candidatus Tachikawaea gelatinosa</name>
    <dbReference type="NCBI Taxonomy" id="1410383"/>
    <lineage>
        <taxon>Bacteria</taxon>
        <taxon>Pseudomonadati</taxon>
        <taxon>Pseudomonadota</taxon>
        <taxon>Gammaproteobacteria</taxon>
        <taxon>Enterobacterales</taxon>
        <taxon>Enterobacteriaceae</taxon>
        <taxon>Candidatus Tachikawaea</taxon>
    </lineage>
</organism>
<dbReference type="InterPro" id="IPR045570">
    <property type="entry name" value="Metalloprtase-TldD/E_cen_dom"/>
</dbReference>
<dbReference type="InterPro" id="IPR047657">
    <property type="entry name" value="PmbA"/>
</dbReference>
<dbReference type="NCBIfam" id="NF008268">
    <property type="entry name" value="PRK11040.1"/>
    <property type="match status" value="1"/>
</dbReference>
<feature type="domain" description="Metalloprotease TldD/E central" evidence="5">
    <location>
        <begin position="124"/>
        <end position="231"/>
    </location>
</feature>
<dbReference type="PANTHER" id="PTHR43421">
    <property type="entry name" value="METALLOPROTEASE PMBA"/>
    <property type="match status" value="1"/>
</dbReference>
<evidence type="ECO:0000256" key="1">
    <source>
        <dbReference type="ARBA" id="ARBA00005836"/>
    </source>
</evidence>
<dbReference type="Proteomes" id="UP000031627">
    <property type="component" value="Chromosome"/>
</dbReference>
<dbReference type="InterPro" id="IPR035068">
    <property type="entry name" value="TldD/PmbA_N"/>
</dbReference>
<keyword evidence="7" id="KW-1185">Reference proteome</keyword>
<dbReference type="RefSeq" id="WP_041062320.1">
    <property type="nucleotide sequence ID" value="NZ_AP014521.1"/>
</dbReference>
<protein>
    <submittedName>
        <fullName evidence="6">PmbA protein</fullName>
    </submittedName>
</protein>
<dbReference type="KEGG" id="sbw:TGUWTKB_0460"/>
<dbReference type="InterPro" id="IPR045569">
    <property type="entry name" value="Metalloprtase-TldD/E_C"/>
</dbReference>
<dbReference type="PANTHER" id="PTHR43421:SF1">
    <property type="entry name" value="METALLOPROTEASE PMBA"/>
    <property type="match status" value="1"/>
</dbReference>
<dbReference type="STRING" id="1410383.TGUWTKB_0460"/>
<dbReference type="AlphaFoldDB" id="A0A090BWB3"/>
<proteinExistence type="inferred from homology"/>
<dbReference type="OrthoDB" id="9803618at2"/>
<dbReference type="GO" id="GO:0005829">
    <property type="term" value="C:cytosol"/>
    <property type="evidence" value="ECO:0007669"/>
    <property type="project" value="TreeGrafter"/>
</dbReference>
<dbReference type="GO" id="GO:0008237">
    <property type="term" value="F:metallopeptidase activity"/>
    <property type="evidence" value="ECO:0007669"/>
    <property type="project" value="InterPro"/>
</dbReference>
<dbReference type="EMBL" id="AP014521">
    <property type="protein sequence ID" value="BAP58306.1"/>
    <property type="molecule type" value="Genomic_DNA"/>
</dbReference>
<dbReference type="SUPFAM" id="SSF111283">
    <property type="entry name" value="Putative modulator of DNA gyrase, PmbA/TldD"/>
    <property type="match status" value="1"/>
</dbReference>
<accession>A0A090BWB3</accession>
<comment type="function">
    <text evidence="2">Metalloprotease involved in CcdA degradation. Suppresses the inhibitory activity of the carbon storage regulator (CsrA).</text>
</comment>
<evidence type="ECO:0000259" key="5">
    <source>
        <dbReference type="Pfam" id="PF19290"/>
    </source>
</evidence>
<dbReference type="Pfam" id="PF19289">
    <property type="entry name" value="PmbA_TldD_3rd"/>
    <property type="match status" value="1"/>
</dbReference>
<evidence type="ECO:0000256" key="2">
    <source>
        <dbReference type="ARBA" id="ARBA00025682"/>
    </source>
</evidence>
<reference evidence="6 7" key="2">
    <citation type="journal article" date="2014" name="Curr. Biol.">
        <title>Symbiont-Supplemented Maternal Investment Underpinning Host's Ecological Adaptation.</title>
        <authorList>
            <person name="Kaiwa N."/>
            <person name="Hosokawa T."/>
            <person name="Nikoh N."/>
            <person name="Tanahashi M."/>
            <person name="Moriyama M."/>
            <person name="Meng X.Y."/>
            <person name="Maeda T."/>
            <person name="Yamaguchi K."/>
            <person name="Shigenobu S."/>
            <person name="Ito M."/>
            <person name="Fukatsu T."/>
        </authorList>
    </citation>
    <scope>NUCLEOTIDE SEQUENCE [LARGE SCALE GENOMIC DNA]</scope>
    <source>
        <strain evidence="6 7">UwTKB</strain>
    </source>
</reference>
<comment type="similarity">
    <text evidence="1">Belongs to the peptidase U62 family.</text>
</comment>
<name>A0A090BWB3_9ENTR</name>
<sequence length="447" mass="50126">MMLYNKNLETFSNKKEDINNIIKKIKCQNIDGAEISLQKIIGINVKTRYGKLENIEFHNDEILNITIYSKLRRGSASTTDLSKKSINSTLENALDIAHYSQPDTFSSMPEEELLAFKARDLDLYHPSTISVDEIINLTACAEKVALNFDKKIINTEGGNFNGYIKIKIFGNTYGMLQDYYTSYYSLSTSVVAEKNNKMEADYDYTVSRIIDDLKKPEFIGKSCAKRVLRKLSPKKISTMSTPVIFLADIATNLFRCLCAAINGKNVYQKSTFLLHSLDKQIFPEWISIEEKPHILRGIASAPFDAEGVATKKNIIVKDGILKNWLLDSYSAKKLGLKSNGHANGIYNLTITHKNNNFDQLLKKMNKGLIITELMGQGINIINGNYSKGAAGFWVDNGKIQYPVNEFTIAGNLKEMWKNIVSIGNDIENRGSIQCGSVLLSEIYVGGI</sequence>
<dbReference type="HOGENOM" id="CLU_026425_0_0_6"/>
<dbReference type="Pfam" id="PF01523">
    <property type="entry name" value="PmbA_TldD_1st"/>
    <property type="match status" value="1"/>
</dbReference>
<evidence type="ECO:0000313" key="7">
    <source>
        <dbReference type="Proteomes" id="UP000031627"/>
    </source>
</evidence>
<feature type="domain" description="Metalloprotease TldD/E C-terminal" evidence="4">
    <location>
        <begin position="239"/>
        <end position="446"/>
    </location>
</feature>
<feature type="domain" description="Metalloprotease TldD/E N-terminal" evidence="3">
    <location>
        <begin position="33"/>
        <end position="97"/>
    </location>
</feature>
<evidence type="ECO:0000259" key="3">
    <source>
        <dbReference type="Pfam" id="PF01523"/>
    </source>
</evidence>
<dbReference type="InterPro" id="IPR002510">
    <property type="entry name" value="Metalloprtase-TldD/E_N"/>
</dbReference>